<evidence type="ECO:0000313" key="2">
    <source>
        <dbReference type="EMBL" id="JAD76279.1"/>
    </source>
</evidence>
<dbReference type="AlphaFoldDB" id="A0A0A9CJ05"/>
<feature type="region of interest" description="Disordered" evidence="1">
    <location>
        <begin position="1"/>
        <end position="23"/>
    </location>
</feature>
<sequence>MHPSAMAPSDNTATSLSFQESSSVRAKFCSIKGIKVGRMSSPNTLERTSNPAALHFRRFQTFTASSSSSSSPVSDPCNREA</sequence>
<protein>
    <submittedName>
        <fullName evidence="2">Uncharacterized protein</fullName>
    </submittedName>
</protein>
<reference evidence="2" key="2">
    <citation type="journal article" date="2015" name="Data Brief">
        <title>Shoot transcriptome of the giant reed, Arundo donax.</title>
        <authorList>
            <person name="Barrero R.A."/>
            <person name="Guerrero F.D."/>
            <person name="Moolhuijzen P."/>
            <person name="Goolsby J.A."/>
            <person name="Tidwell J."/>
            <person name="Bellgard S.E."/>
            <person name="Bellgard M.I."/>
        </authorList>
    </citation>
    <scope>NUCLEOTIDE SEQUENCE</scope>
    <source>
        <tissue evidence="2">Shoot tissue taken approximately 20 cm above the soil surface</tissue>
    </source>
</reference>
<organism evidence="2">
    <name type="scientific">Arundo donax</name>
    <name type="common">Giant reed</name>
    <name type="synonym">Donax arundinaceus</name>
    <dbReference type="NCBI Taxonomy" id="35708"/>
    <lineage>
        <taxon>Eukaryota</taxon>
        <taxon>Viridiplantae</taxon>
        <taxon>Streptophyta</taxon>
        <taxon>Embryophyta</taxon>
        <taxon>Tracheophyta</taxon>
        <taxon>Spermatophyta</taxon>
        <taxon>Magnoliopsida</taxon>
        <taxon>Liliopsida</taxon>
        <taxon>Poales</taxon>
        <taxon>Poaceae</taxon>
        <taxon>PACMAD clade</taxon>
        <taxon>Arundinoideae</taxon>
        <taxon>Arundineae</taxon>
        <taxon>Arundo</taxon>
    </lineage>
</organism>
<dbReference type="EMBL" id="GBRH01221616">
    <property type="protein sequence ID" value="JAD76279.1"/>
    <property type="molecule type" value="Transcribed_RNA"/>
</dbReference>
<accession>A0A0A9CJ05</accession>
<proteinExistence type="predicted"/>
<feature type="region of interest" description="Disordered" evidence="1">
    <location>
        <begin position="62"/>
        <end position="81"/>
    </location>
</feature>
<name>A0A0A9CJ05_ARUDO</name>
<reference evidence="2" key="1">
    <citation type="submission" date="2014-09" db="EMBL/GenBank/DDBJ databases">
        <authorList>
            <person name="Magalhaes I.L.F."/>
            <person name="Oliveira U."/>
            <person name="Santos F.R."/>
            <person name="Vidigal T.H.D.A."/>
            <person name="Brescovit A.D."/>
            <person name="Santos A.J."/>
        </authorList>
    </citation>
    <scope>NUCLEOTIDE SEQUENCE</scope>
    <source>
        <tissue evidence="2">Shoot tissue taken approximately 20 cm above the soil surface</tissue>
    </source>
</reference>
<feature type="compositionally biased region" description="Polar residues" evidence="1">
    <location>
        <begin position="9"/>
        <end position="23"/>
    </location>
</feature>
<evidence type="ECO:0000256" key="1">
    <source>
        <dbReference type="SAM" id="MobiDB-lite"/>
    </source>
</evidence>